<dbReference type="EMBL" id="GGFL01011584">
    <property type="protein sequence ID" value="MBW75762.1"/>
    <property type="molecule type" value="Transcribed_RNA"/>
</dbReference>
<evidence type="ECO:0000313" key="2">
    <source>
        <dbReference type="EMBL" id="MBW75762.1"/>
    </source>
</evidence>
<reference evidence="2" key="1">
    <citation type="submission" date="2018-01" db="EMBL/GenBank/DDBJ databases">
        <title>An insight into the sialome of Amazonian anophelines.</title>
        <authorList>
            <person name="Ribeiro J.M."/>
            <person name="Scarpassa V."/>
            <person name="Calvo E."/>
        </authorList>
    </citation>
    <scope>NUCLEOTIDE SEQUENCE</scope>
</reference>
<sequence length="109" mass="12720">MFAVRGRPRFASLAVFALVLFGRAAPRSRPSHRAVRLACFRKNGSQAHTHGNALFRLMRFHSQKILANSFPHRRKRQTLGAHTRTHNTRFVGREGLLFRAKRRQEFEKR</sequence>
<feature type="chain" id="PRO_5014701707" evidence="1">
    <location>
        <begin position="25"/>
        <end position="109"/>
    </location>
</feature>
<feature type="signal peptide" evidence="1">
    <location>
        <begin position="1"/>
        <end position="24"/>
    </location>
</feature>
<evidence type="ECO:0000256" key="1">
    <source>
        <dbReference type="SAM" id="SignalP"/>
    </source>
</evidence>
<proteinExistence type="predicted"/>
<dbReference type="AlphaFoldDB" id="A0A2M4DDX4"/>
<accession>A0A2M4DDX4</accession>
<keyword evidence="1" id="KW-0732">Signal</keyword>
<protein>
    <submittedName>
        <fullName evidence="2">Putative secreted protein</fullName>
    </submittedName>
</protein>
<organism evidence="2">
    <name type="scientific">Anopheles darlingi</name>
    <name type="common">Mosquito</name>
    <dbReference type="NCBI Taxonomy" id="43151"/>
    <lineage>
        <taxon>Eukaryota</taxon>
        <taxon>Metazoa</taxon>
        <taxon>Ecdysozoa</taxon>
        <taxon>Arthropoda</taxon>
        <taxon>Hexapoda</taxon>
        <taxon>Insecta</taxon>
        <taxon>Pterygota</taxon>
        <taxon>Neoptera</taxon>
        <taxon>Endopterygota</taxon>
        <taxon>Diptera</taxon>
        <taxon>Nematocera</taxon>
        <taxon>Culicoidea</taxon>
        <taxon>Culicidae</taxon>
        <taxon>Anophelinae</taxon>
        <taxon>Anopheles</taxon>
    </lineage>
</organism>
<name>A0A2M4DDX4_ANODA</name>